<dbReference type="PANTHER" id="PTHR45947:SF3">
    <property type="entry name" value="SULFOQUINOVOSYL TRANSFERASE SQD2"/>
    <property type="match status" value="1"/>
</dbReference>
<dbReference type="Pfam" id="PF13692">
    <property type="entry name" value="Glyco_trans_1_4"/>
    <property type="match status" value="1"/>
</dbReference>
<reference evidence="5 6" key="1">
    <citation type="submission" date="2020-08" db="EMBL/GenBank/DDBJ databases">
        <title>A Genomic Blueprint of the Chicken Gut Microbiome.</title>
        <authorList>
            <person name="Gilroy R."/>
            <person name="Ravi A."/>
            <person name="Getino M."/>
            <person name="Pursley I."/>
            <person name="Horton D.L."/>
            <person name="Alikhan N.-F."/>
            <person name="Baker D."/>
            <person name="Gharbi K."/>
            <person name="Hall N."/>
            <person name="Watson M."/>
            <person name="Adriaenssens E.M."/>
            <person name="Foster-Nyarko E."/>
            <person name="Jarju S."/>
            <person name="Secka A."/>
            <person name="Antonio M."/>
            <person name="Oren A."/>
            <person name="Chaudhuri R."/>
            <person name="La Ragione R.M."/>
            <person name="Hildebrand F."/>
            <person name="Pallen M.J."/>
        </authorList>
    </citation>
    <scope>NUCLEOTIDE SEQUENCE [LARGE SCALE GENOMIC DNA]</scope>
    <source>
        <strain evidence="5 6">Sa4CUA7</strain>
    </source>
</reference>
<sequence>MTEAMGGGIVSFISSIGNRQSSAGARVAVLYARRADTPPESDLRQRFGDRVELHPPVTGKSHLTRSWQLRRRLRAQMRSGDYDVVHLHSSIAGALGRTVRRRREDVLRVYSPHGFSFLREDKSLTNRWATEAAERAMARLDPLILTSVSEVEIARQRLRAKELAFLQSGVPRSSIVDRPHTPVQRLRVLMLGRVVYQKAPWRFAAVARALGHLADFVWVGAGNGNYPREWFADSPVQVLDWVAPEQLDDLLAQSAVFLFPTLWEGMSLSLIHAQSCGVPCVTTNVVGNRDAIVHGETGFVCDSDPELIEATRLLLEDPALRKTMREAAQRHARAALTDDEIGTASLELYHRWMSASR</sequence>
<gene>
    <name evidence="5" type="ORF">H9651_13090</name>
</gene>
<accession>A0ABR8S5B7</accession>
<organism evidence="5 6">
    <name type="scientific">Microbacterium pullorum</name>
    <dbReference type="NCBI Taxonomy" id="2762236"/>
    <lineage>
        <taxon>Bacteria</taxon>
        <taxon>Bacillati</taxon>
        <taxon>Actinomycetota</taxon>
        <taxon>Actinomycetes</taxon>
        <taxon>Micrococcales</taxon>
        <taxon>Microbacteriaceae</taxon>
        <taxon>Microbacterium</taxon>
    </lineage>
</organism>
<keyword evidence="3" id="KW-0808">Transferase</keyword>
<dbReference type="SUPFAM" id="SSF53756">
    <property type="entry name" value="UDP-Glycosyltransferase/glycogen phosphorylase"/>
    <property type="match status" value="1"/>
</dbReference>
<evidence type="ECO:0000256" key="1">
    <source>
        <dbReference type="ARBA" id="ARBA00021292"/>
    </source>
</evidence>
<keyword evidence="6" id="KW-1185">Reference proteome</keyword>
<dbReference type="Pfam" id="PF13439">
    <property type="entry name" value="Glyco_transf_4"/>
    <property type="match status" value="1"/>
</dbReference>
<dbReference type="EMBL" id="JACSQP010000009">
    <property type="protein sequence ID" value="MBD7958579.1"/>
    <property type="molecule type" value="Genomic_DNA"/>
</dbReference>
<dbReference type="InterPro" id="IPR028098">
    <property type="entry name" value="Glyco_trans_4-like_N"/>
</dbReference>
<keyword evidence="2" id="KW-0328">Glycosyltransferase</keyword>
<name>A0ABR8S5B7_9MICO</name>
<evidence type="ECO:0000256" key="3">
    <source>
        <dbReference type="ARBA" id="ARBA00022679"/>
    </source>
</evidence>
<proteinExistence type="predicted"/>
<dbReference type="PANTHER" id="PTHR45947">
    <property type="entry name" value="SULFOQUINOVOSYL TRANSFERASE SQD2"/>
    <property type="match status" value="1"/>
</dbReference>
<feature type="domain" description="Glycosyltransferase subfamily 4-like N-terminal" evidence="4">
    <location>
        <begin position="7"/>
        <end position="161"/>
    </location>
</feature>
<evidence type="ECO:0000259" key="4">
    <source>
        <dbReference type="Pfam" id="PF13439"/>
    </source>
</evidence>
<evidence type="ECO:0000256" key="2">
    <source>
        <dbReference type="ARBA" id="ARBA00022676"/>
    </source>
</evidence>
<dbReference type="InterPro" id="IPR050194">
    <property type="entry name" value="Glycosyltransferase_grp1"/>
</dbReference>
<dbReference type="RefSeq" id="WP_191719771.1">
    <property type="nucleotide sequence ID" value="NZ_JACSQP010000009.1"/>
</dbReference>
<protein>
    <recommendedName>
        <fullName evidence="1">D-inositol 3-phosphate glycosyltransferase</fullName>
    </recommendedName>
</protein>
<evidence type="ECO:0000313" key="5">
    <source>
        <dbReference type="EMBL" id="MBD7958579.1"/>
    </source>
</evidence>
<dbReference type="Gene3D" id="3.40.50.2000">
    <property type="entry name" value="Glycogen Phosphorylase B"/>
    <property type="match status" value="2"/>
</dbReference>
<dbReference type="Proteomes" id="UP000648352">
    <property type="component" value="Unassembled WGS sequence"/>
</dbReference>
<comment type="caution">
    <text evidence="5">The sequence shown here is derived from an EMBL/GenBank/DDBJ whole genome shotgun (WGS) entry which is preliminary data.</text>
</comment>
<evidence type="ECO:0000313" key="6">
    <source>
        <dbReference type="Proteomes" id="UP000648352"/>
    </source>
</evidence>